<dbReference type="OrthoDB" id="9807125at2"/>
<dbReference type="KEGG" id="mcg:GL4_2380"/>
<dbReference type="HOGENOM" id="CLU_040681_3_2_5"/>
<dbReference type="PANTHER" id="PTHR43080:SF2">
    <property type="entry name" value="CBS DOMAIN-CONTAINING PROTEIN"/>
    <property type="match status" value="1"/>
</dbReference>
<dbReference type="RefSeq" id="WP_045367693.1">
    <property type="nucleotide sequence ID" value="NZ_AP014648.1"/>
</dbReference>
<dbReference type="InterPro" id="IPR046342">
    <property type="entry name" value="CBS_dom_sf"/>
</dbReference>
<organism evidence="4 5">
    <name type="scientific">Methyloceanibacter caenitepidi</name>
    <dbReference type="NCBI Taxonomy" id="1384459"/>
    <lineage>
        <taxon>Bacteria</taxon>
        <taxon>Pseudomonadati</taxon>
        <taxon>Pseudomonadota</taxon>
        <taxon>Alphaproteobacteria</taxon>
        <taxon>Hyphomicrobiales</taxon>
        <taxon>Hyphomicrobiaceae</taxon>
        <taxon>Methyloceanibacter</taxon>
    </lineage>
</organism>
<feature type="domain" description="CBS" evidence="3">
    <location>
        <begin position="76"/>
        <end position="131"/>
    </location>
</feature>
<evidence type="ECO:0000313" key="4">
    <source>
        <dbReference type="EMBL" id="BAQ17817.1"/>
    </source>
</evidence>
<accession>A0A0A8K5M4</accession>
<dbReference type="STRING" id="1384459.GL4_2380"/>
<dbReference type="PANTHER" id="PTHR43080">
    <property type="entry name" value="CBS DOMAIN-CONTAINING PROTEIN CBSX3, MITOCHONDRIAL"/>
    <property type="match status" value="1"/>
</dbReference>
<sequence length="143" mass="15555">MNVAAILKLKGRDVLTAPPSTKLLDIARMLGERKIGCIVIADDDGNVVGIVSERDIVQELARAGTSVMDEPVEVCMTKSVVSCREADTTDQLMGEMTAHRFRHMPVIERGRLVGLVSIGDVVRMRIAEAEMEAAAMREYIATG</sequence>
<dbReference type="SUPFAM" id="SSF54631">
    <property type="entry name" value="CBS-domain pair"/>
    <property type="match status" value="1"/>
</dbReference>
<dbReference type="InterPro" id="IPR000644">
    <property type="entry name" value="CBS_dom"/>
</dbReference>
<dbReference type="Proteomes" id="UP000031643">
    <property type="component" value="Chromosome"/>
</dbReference>
<dbReference type="CDD" id="cd04623">
    <property type="entry name" value="CBS_pair_bac_euk"/>
    <property type="match status" value="1"/>
</dbReference>
<dbReference type="InterPro" id="IPR051257">
    <property type="entry name" value="Diverse_CBS-Domain"/>
</dbReference>
<dbReference type="SMART" id="SM00116">
    <property type="entry name" value="CBS"/>
    <property type="match status" value="2"/>
</dbReference>
<dbReference type="PROSITE" id="PS51371">
    <property type="entry name" value="CBS"/>
    <property type="match status" value="2"/>
</dbReference>
<evidence type="ECO:0000256" key="1">
    <source>
        <dbReference type="ARBA" id="ARBA00023122"/>
    </source>
</evidence>
<evidence type="ECO:0000313" key="5">
    <source>
        <dbReference type="Proteomes" id="UP000031643"/>
    </source>
</evidence>
<dbReference type="AlphaFoldDB" id="A0A0A8K5M4"/>
<reference evidence="4 5" key="1">
    <citation type="submission" date="2014-09" db="EMBL/GenBank/DDBJ databases">
        <title>Genome sequencing of Methyloceanibacter caenitepidi Gela4.</title>
        <authorList>
            <person name="Takeuchi M."/>
            <person name="Susumu S."/>
            <person name="Kamagata Y."/>
            <person name="Oshima K."/>
            <person name="Hattori M."/>
            <person name="Iwasaki W."/>
        </authorList>
    </citation>
    <scope>NUCLEOTIDE SEQUENCE [LARGE SCALE GENOMIC DNA]</scope>
    <source>
        <strain evidence="4 5">Gela4</strain>
    </source>
</reference>
<keyword evidence="5" id="KW-1185">Reference proteome</keyword>
<dbReference type="Pfam" id="PF00571">
    <property type="entry name" value="CBS"/>
    <property type="match status" value="2"/>
</dbReference>
<protein>
    <submittedName>
        <fullName evidence="4">CBS domain protein</fullName>
    </submittedName>
</protein>
<evidence type="ECO:0000259" key="3">
    <source>
        <dbReference type="PROSITE" id="PS51371"/>
    </source>
</evidence>
<keyword evidence="1 2" id="KW-0129">CBS domain</keyword>
<feature type="domain" description="CBS" evidence="3">
    <location>
        <begin position="10"/>
        <end position="66"/>
    </location>
</feature>
<proteinExistence type="predicted"/>
<name>A0A0A8K5M4_9HYPH</name>
<dbReference type="InterPro" id="IPR044725">
    <property type="entry name" value="CBSX3_CBS_dom"/>
</dbReference>
<dbReference type="EMBL" id="AP014648">
    <property type="protein sequence ID" value="BAQ17817.1"/>
    <property type="molecule type" value="Genomic_DNA"/>
</dbReference>
<gene>
    <name evidence="4" type="ORF">GL4_2380</name>
</gene>
<evidence type="ECO:0000256" key="2">
    <source>
        <dbReference type="PROSITE-ProRule" id="PRU00703"/>
    </source>
</evidence>
<dbReference type="Gene3D" id="3.10.580.10">
    <property type="entry name" value="CBS-domain"/>
    <property type="match status" value="1"/>
</dbReference>